<dbReference type="PANTHER" id="PTHR34322">
    <property type="entry name" value="TRANSPOSASE, Y1_TNP DOMAIN-CONTAINING"/>
    <property type="match status" value="1"/>
</dbReference>
<protein>
    <submittedName>
        <fullName evidence="2">Transposase</fullName>
    </submittedName>
</protein>
<evidence type="ECO:0000313" key="2">
    <source>
        <dbReference type="EMBL" id="USR92917.1"/>
    </source>
</evidence>
<dbReference type="Pfam" id="PF01797">
    <property type="entry name" value="Y1_Tnp"/>
    <property type="match status" value="1"/>
</dbReference>
<organism evidence="2 3">
    <name type="scientific">Phormidium yuhuli AB48</name>
    <dbReference type="NCBI Taxonomy" id="2940671"/>
    <lineage>
        <taxon>Bacteria</taxon>
        <taxon>Bacillati</taxon>
        <taxon>Cyanobacteriota</taxon>
        <taxon>Cyanophyceae</taxon>
        <taxon>Oscillatoriophycideae</taxon>
        <taxon>Oscillatoriales</taxon>
        <taxon>Oscillatoriaceae</taxon>
        <taxon>Phormidium</taxon>
        <taxon>Phormidium yuhuli</taxon>
    </lineage>
</organism>
<dbReference type="Proteomes" id="UP001056708">
    <property type="component" value="Chromosome"/>
</dbReference>
<reference evidence="2" key="1">
    <citation type="submission" date="2022-06" db="EMBL/GenBank/DDBJ databases">
        <title>Genome sequence of Phormidium yuhuli AB48 isolated from an industrial photobioreactor environment.</title>
        <authorList>
            <person name="Qiu Y."/>
            <person name="Noonan A.J.C."/>
            <person name="Dofher K."/>
            <person name="Koch M."/>
            <person name="Kieft B."/>
            <person name="Lin X."/>
            <person name="Ziels R.M."/>
            <person name="Hallam S.J."/>
        </authorList>
    </citation>
    <scope>NUCLEOTIDE SEQUENCE</scope>
    <source>
        <strain evidence="2">AB48</strain>
    </source>
</reference>
<evidence type="ECO:0000313" key="3">
    <source>
        <dbReference type="Proteomes" id="UP001056708"/>
    </source>
</evidence>
<accession>A0ABY5AVU5</accession>
<dbReference type="EMBL" id="CP098611">
    <property type="protein sequence ID" value="USR92917.1"/>
    <property type="molecule type" value="Genomic_DNA"/>
</dbReference>
<evidence type="ECO:0000259" key="1">
    <source>
        <dbReference type="SMART" id="SM01321"/>
    </source>
</evidence>
<dbReference type="SMART" id="SM01321">
    <property type="entry name" value="Y1_Tnp"/>
    <property type="match status" value="1"/>
</dbReference>
<name>A0ABY5AVU5_9CYAN</name>
<dbReference type="Gene3D" id="3.30.70.1290">
    <property type="entry name" value="Transposase IS200-like"/>
    <property type="match status" value="1"/>
</dbReference>
<sequence length="187" mass="22391">MASRKTPLTPGQYYHVYNRGNNRQTIFFERENYHYFLTRLRHYLIDPQYIDLIAYCLIPNHYHLLIHLKNTDFSQAMRKFSLSYTKAINKRYNRVGSLFQGPFQFRHIDSNSYLLHVSRYIHLNPVEHHVTNPADWEFSSYPDYLNQRPGRLPQPEIILQQFPNLDAYRSFVESPTPTPSLSHLLME</sequence>
<proteinExistence type="predicted"/>
<keyword evidence="3" id="KW-1185">Reference proteome</keyword>
<gene>
    <name evidence="2" type="ORF">NEA10_09455</name>
</gene>
<dbReference type="InterPro" id="IPR002686">
    <property type="entry name" value="Transposase_17"/>
</dbReference>
<dbReference type="InterPro" id="IPR036515">
    <property type="entry name" value="Transposase_17_sf"/>
</dbReference>
<feature type="domain" description="Transposase IS200-like" evidence="1">
    <location>
        <begin position="9"/>
        <end position="124"/>
    </location>
</feature>
<dbReference type="PANTHER" id="PTHR34322:SF2">
    <property type="entry name" value="TRANSPOSASE IS200-LIKE DOMAIN-CONTAINING PROTEIN"/>
    <property type="match status" value="1"/>
</dbReference>
<dbReference type="RefSeq" id="WP_252665092.1">
    <property type="nucleotide sequence ID" value="NZ_CP098611.1"/>
</dbReference>
<dbReference type="SUPFAM" id="SSF143422">
    <property type="entry name" value="Transposase IS200-like"/>
    <property type="match status" value="1"/>
</dbReference>